<organism evidence="4">
    <name type="scientific">Noctiluca scintillans</name>
    <name type="common">Sea sparkle</name>
    <name type="synonym">Red tide dinoflagellate</name>
    <dbReference type="NCBI Taxonomy" id="2966"/>
    <lineage>
        <taxon>Eukaryota</taxon>
        <taxon>Sar</taxon>
        <taxon>Alveolata</taxon>
        <taxon>Dinophyceae</taxon>
        <taxon>Noctilucales</taxon>
        <taxon>Noctilucaceae</taxon>
        <taxon>Noctiluca</taxon>
    </lineage>
</organism>
<evidence type="ECO:0000256" key="2">
    <source>
        <dbReference type="SAM" id="Phobius"/>
    </source>
</evidence>
<feature type="region of interest" description="Disordered" evidence="1">
    <location>
        <begin position="630"/>
        <end position="649"/>
    </location>
</feature>
<feature type="transmembrane region" description="Helical" evidence="2">
    <location>
        <begin position="96"/>
        <end position="119"/>
    </location>
</feature>
<protein>
    <recommendedName>
        <fullName evidence="3">WW domain-containing protein</fullName>
    </recommendedName>
</protein>
<feature type="compositionally biased region" description="Polar residues" evidence="1">
    <location>
        <begin position="585"/>
        <end position="613"/>
    </location>
</feature>
<feature type="transmembrane region" description="Helical" evidence="2">
    <location>
        <begin position="257"/>
        <end position="275"/>
    </location>
</feature>
<feature type="transmembrane region" description="Helical" evidence="2">
    <location>
        <begin position="287"/>
        <end position="304"/>
    </location>
</feature>
<dbReference type="AlphaFoldDB" id="A0A7S1AHK2"/>
<evidence type="ECO:0000313" key="4">
    <source>
        <dbReference type="EMBL" id="CAD8853220.1"/>
    </source>
</evidence>
<dbReference type="PROSITE" id="PS01159">
    <property type="entry name" value="WW_DOMAIN_1"/>
    <property type="match status" value="1"/>
</dbReference>
<dbReference type="EMBL" id="HBFQ01038897">
    <property type="protein sequence ID" value="CAD8853220.1"/>
    <property type="molecule type" value="Transcribed_RNA"/>
</dbReference>
<feature type="transmembrane region" description="Helical" evidence="2">
    <location>
        <begin position="316"/>
        <end position="336"/>
    </location>
</feature>
<dbReference type="InterPro" id="IPR001202">
    <property type="entry name" value="WW_dom"/>
</dbReference>
<feature type="transmembrane region" description="Helical" evidence="2">
    <location>
        <begin position="696"/>
        <end position="717"/>
    </location>
</feature>
<evidence type="ECO:0000259" key="3">
    <source>
        <dbReference type="PROSITE" id="PS01159"/>
    </source>
</evidence>
<sequence>MVLEALVAAATVGSSLFDYNLENFKFDKGQQQERTYMGQEMRLKQFELYREDVRDLVELTVAKMDNYMIVNALMLVFSVLLFTEGRPEFDGPTDGFLIWLFTICNAGACLFFCLSVWLAMHASISAHSFGVRLLTQFVRLPVPNKKEIEQAQGQYSQFEGASVGTFFRVPVLQQQMQALSAAMANSSPSGADAQGIGSNDIMSDAAMRQHVQLYRELQNNWQAYDAYTRVSMYMGANQLCHALAYYCLIVFLEENRAPVPGMACALIITWGTWLLTRLDLYVSRRSLVTAAVLLIVPVVLAMIVETVKVAAPSVKWVTPLLLPASFALHLLWIAYVTHCARGDIVEDGVALPSKFRSVLYLDVFGWRSDAPTPAPAPSAARGMVDNALSVVPEATFEGTQMRGEATEFFANQMSEVAESVRSGSMLGRSSLLSTKMHTSLGVVCWRLQSALRLEIRSWERWQNDDVPQFINDVHMARVRKANERFEALVSQLARIDPESPQDYQDDSQTGDSVSPDVWLRFEWSPSGHAMEVFYNPSTGKTSWERPGSAVVSSFKDVEEKLATFADKVGALTDGDPDQPRRIRSKSLNSIRSRRSFSSQARPATSQSFPNSATVAEDPWFERSRRQVVRELTPEGSNPTAPQQSRFGGDEATGLENQALRQDFFAHSPAAGVSFYPHRVSAQVRGRRSPGQMPWRTVLYGSIVLCCVWFGGLLWAMLKTWFQIDVKLMMPDAGDQLEVELLFDEWPALFDPTGLACDHHLGNGLLILNRYSVHRLELTDGSTHNVLTECLELHPRFQAQGLQGASVECGSHCTVVLLAVTGATLQCNLTAMHHGAESWSRREANEFPVWGGPWQASTGGFGSFWALRDGSLVQLERTSRGYLPSSEIALRSTETVSSMHVGDEVLGLDGKTLHVWSPWSFREAAWSYKLMANIPDVSWSALCATDGQVYLLGREHGRLGLWRTRLPTWKSVP</sequence>
<feature type="transmembrane region" description="Helical" evidence="2">
    <location>
        <begin position="67"/>
        <end position="84"/>
    </location>
</feature>
<evidence type="ECO:0000256" key="1">
    <source>
        <dbReference type="SAM" id="MobiDB-lite"/>
    </source>
</evidence>
<keyword evidence="2" id="KW-0812">Transmembrane</keyword>
<feature type="compositionally biased region" description="Polar residues" evidence="1">
    <location>
        <begin position="634"/>
        <end position="645"/>
    </location>
</feature>
<keyword evidence="2" id="KW-1133">Transmembrane helix</keyword>
<accession>A0A7S1AHK2</accession>
<keyword evidence="2" id="KW-0472">Membrane</keyword>
<gene>
    <name evidence="4" type="ORF">NSCI0253_LOCUS27570</name>
</gene>
<feature type="domain" description="WW" evidence="3">
    <location>
        <begin position="523"/>
        <end position="546"/>
    </location>
</feature>
<name>A0A7S1AHK2_NOCSC</name>
<reference evidence="4" key="1">
    <citation type="submission" date="2021-01" db="EMBL/GenBank/DDBJ databases">
        <authorList>
            <person name="Corre E."/>
            <person name="Pelletier E."/>
            <person name="Niang G."/>
            <person name="Scheremetjew M."/>
            <person name="Finn R."/>
            <person name="Kale V."/>
            <person name="Holt S."/>
            <person name="Cochrane G."/>
            <person name="Meng A."/>
            <person name="Brown T."/>
            <person name="Cohen L."/>
        </authorList>
    </citation>
    <scope>NUCLEOTIDE SEQUENCE</scope>
</reference>
<feature type="region of interest" description="Disordered" evidence="1">
    <location>
        <begin position="569"/>
        <end position="615"/>
    </location>
</feature>
<feature type="transmembrane region" description="Helical" evidence="2">
    <location>
        <begin position="230"/>
        <end position="251"/>
    </location>
</feature>
<proteinExistence type="predicted"/>